<dbReference type="EMBL" id="CP104068">
    <property type="protein sequence ID" value="WAH44919.1"/>
    <property type="molecule type" value="Genomic_DNA"/>
</dbReference>
<dbReference type="InterPro" id="IPR014962">
    <property type="entry name" value="YolD"/>
</dbReference>
<dbReference type="RefSeq" id="WP_268008787.1">
    <property type="nucleotide sequence ID" value="NZ_BSUT01000003.1"/>
</dbReference>
<evidence type="ECO:0000313" key="2">
    <source>
        <dbReference type="Proteomes" id="UP001164761"/>
    </source>
</evidence>
<keyword evidence="1" id="KW-0614">Plasmid</keyword>
<name>A0ABY6ZQ20_9BACL</name>
<keyword evidence="2" id="KW-1185">Reference proteome</keyword>
<evidence type="ECO:0000313" key="1">
    <source>
        <dbReference type="EMBL" id="WAH44919.1"/>
    </source>
</evidence>
<gene>
    <name evidence="1" type="ORF">NZD89_28135</name>
</gene>
<accession>A0ABY6ZQ20</accession>
<reference evidence="1" key="1">
    <citation type="submission" date="2022-08" db="EMBL/GenBank/DDBJ databases">
        <title>Alicyclobacillus fastidiosus DSM 17978, complete genome.</title>
        <authorList>
            <person name="Wang Q."/>
            <person name="Cai R."/>
            <person name="Wang Z."/>
        </authorList>
    </citation>
    <scope>NUCLEOTIDE SEQUENCE</scope>
    <source>
        <strain evidence="1">DSM 17978</strain>
        <plasmid evidence="1">unnamed1</plasmid>
    </source>
</reference>
<protein>
    <submittedName>
        <fullName evidence="1">YolD-like family protein</fullName>
    </submittedName>
</protein>
<proteinExistence type="predicted"/>
<geneLocation type="plasmid" evidence="1 2">
    <name>unnamed1</name>
</geneLocation>
<organism evidence="1 2">
    <name type="scientific">Alicyclobacillus fastidiosus</name>
    <dbReference type="NCBI Taxonomy" id="392011"/>
    <lineage>
        <taxon>Bacteria</taxon>
        <taxon>Bacillati</taxon>
        <taxon>Bacillota</taxon>
        <taxon>Bacilli</taxon>
        <taxon>Bacillales</taxon>
        <taxon>Alicyclobacillaceae</taxon>
        <taxon>Alicyclobacillus</taxon>
    </lineage>
</organism>
<dbReference type="Proteomes" id="UP001164761">
    <property type="component" value="Plasmid unnamed1"/>
</dbReference>
<sequence length="106" mass="12276">MKIDEGNVFQMMRLVLPEHRSAMNRYENEQIRQQSKPPVLSQHEWEEMSYVISDAIDAQSTVCLTLFGPLENEIWHGVPVMYAGNLHLIVDGERRRVPVDRLVSAK</sequence>
<dbReference type="Pfam" id="PF08863">
    <property type="entry name" value="YolD"/>
    <property type="match status" value="1"/>
</dbReference>